<evidence type="ECO:0000313" key="15">
    <source>
        <dbReference type="Proteomes" id="UP001490330"/>
    </source>
</evidence>
<keyword evidence="9" id="KW-0406">Ion transport</keyword>
<evidence type="ECO:0000256" key="10">
    <source>
        <dbReference type="ARBA" id="ARBA00023136"/>
    </source>
</evidence>
<accession>A0ABV1VIJ1</accession>
<evidence type="ECO:0000256" key="2">
    <source>
        <dbReference type="ARBA" id="ARBA00006920"/>
    </source>
</evidence>
<evidence type="ECO:0000256" key="11">
    <source>
        <dbReference type="ARBA" id="ARBA00023303"/>
    </source>
</evidence>
<dbReference type="EMBL" id="JBEPCV010000021">
    <property type="protein sequence ID" value="MER6906311.1"/>
    <property type="molecule type" value="Genomic_DNA"/>
</dbReference>
<evidence type="ECO:0000256" key="13">
    <source>
        <dbReference type="SAM" id="MobiDB-lite"/>
    </source>
</evidence>
<name>A0ABV1VIJ1_9ACTN</name>
<keyword evidence="5" id="KW-0812">Transmembrane</keyword>
<comment type="caution">
    <text evidence="14">The sequence shown here is derived from an EMBL/GenBank/DDBJ whole genome shotgun (WGS) entry which is preliminary data.</text>
</comment>
<keyword evidence="8" id="KW-1133">Transmembrane helix</keyword>
<keyword evidence="6" id="KW-0631">Potassium channel</keyword>
<evidence type="ECO:0000256" key="8">
    <source>
        <dbReference type="ARBA" id="ARBA00022989"/>
    </source>
</evidence>
<keyword evidence="3" id="KW-0813">Transport</keyword>
<feature type="compositionally biased region" description="Basic and acidic residues" evidence="13">
    <location>
        <begin position="145"/>
        <end position="154"/>
    </location>
</feature>
<reference evidence="14 15" key="1">
    <citation type="submission" date="2024-06" db="EMBL/GenBank/DDBJ databases">
        <title>The Natural Products Discovery Center: Release of the First 8490 Sequenced Strains for Exploring Actinobacteria Biosynthetic Diversity.</title>
        <authorList>
            <person name="Kalkreuter E."/>
            <person name="Kautsar S.A."/>
            <person name="Yang D."/>
            <person name="Bader C.D."/>
            <person name="Teijaro C.N."/>
            <person name="Fluegel L."/>
            <person name="Davis C.M."/>
            <person name="Simpson J.R."/>
            <person name="Lauterbach L."/>
            <person name="Steele A.D."/>
            <person name="Gui C."/>
            <person name="Meng S."/>
            <person name="Li G."/>
            <person name="Viehrig K."/>
            <person name="Ye F."/>
            <person name="Su P."/>
            <person name="Kiefer A.F."/>
            <person name="Nichols A."/>
            <person name="Cepeda A.J."/>
            <person name="Yan W."/>
            <person name="Fan B."/>
            <person name="Jiang Y."/>
            <person name="Adhikari A."/>
            <person name="Zheng C.-J."/>
            <person name="Schuster L."/>
            <person name="Cowan T.M."/>
            <person name="Smanski M.J."/>
            <person name="Chevrette M.G."/>
            <person name="De Carvalho L.P.S."/>
            <person name="Shen B."/>
        </authorList>
    </citation>
    <scope>NUCLEOTIDE SEQUENCE [LARGE SCALE GENOMIC DNA]</scope>
    <source>
        <strain evidence="14 15">NPDC000632</strain>
    </source>
</reference>
<comment type="similarity">
    <text evidence="2">Belongs to the TMEM175 family.</text>
</comment>
<evidence type="ECO:0000256" key="12">
    <source>
        <dbReference type="ARBA" id="ARBA00034430"/>
    </source>
</evidence>
<protein>
    <submittedName>
        <fullName evidence="14">TMEM175 family protein</fullName>
    </submittedName>
</protein>
<evidence type="ECO:0000256" key="5">
    <source>
        <dbReference type="ARBA" id="ARBA00022692"/>
    </source>
</evidence>
<keyword evidence="15" id="KW-1185">Reference proteome</keyword>
<keyword evidence="10" id="KW-0472">Membrane</keyword>
<comment type="subcellular location">
    <subcellularLocation>
        <location evidence="1">Membrane</location>
        <topology evidence="1">Multi-pass membrane protein</topology>
    </subcellularLocation>
</comment>
<gene>
    <name evidence="14" type="ORF">ABT322_21615</name>
</gene>
<feature type="compositionally biased region" description="Basic residues" evidence="13">
    <location>
        <begin position="155"/>
        <end position="165"/>
    </location>
</feature>
<evidence type="ECO:0000256" key="7">
    <source>
        <dbReference type="ARBA" id="ARBA00022958"/>
    </source>
</evidence>
<dbReference type="RefSeq" id="WP_350720270.1">
    <property type="nucleotide sequence ID" value="NZ_JBEPCO010000018.1"/>
</dbReference>
<dbReference type="Proteomes" id="UP001490330">
    <property type="component" value="Unassembled WGS sequence"/>
</dbReference>
<proteinExistence type="inferred from homology"/>
<evidence type="ECO:0000256" key="3">
    <source>
        <dbReference type="ARBA" id="ARBA00022448"/>
    </source>
</evidence>
<keyword evidence="11" id="KW-0407">Ion channel</keyword>
<organism evidence="14 15">
    <name type="scientific">Streptomyces flaveolus</name>
    <dbReference type="NCBI Taxonomy" id="67297"/>
    <lineage>
        <taxon>Bacteria</taxon>
        <taxon>Bacillati</taxon>
        <taxon>Actinomycetota</taxon>
        <taxon>Actinomycetes</taxon>
        <taxon>Kitasatosporales</taxon>
        <taxon>Streptomycetaceae</taxon>
        <taxon>Streptomyces</taxon>
    </lineage>
</organism>
<evidence type="ECO:0000313" key="14">
    <source>
        <dbReference type="EMBL" id="MER6906311.1"/>
    </source>
</evidence>
<keyword evidence="7" id="KW-0630">Potassium</keyword>
<evidence type="ECO:0000256" key="1">
    <source>
        <dbReference type="ARBA" id="ARBA00004141"/>
    </source>
</evidence>
<dbReference type="Pfam" id="PF06736">
    <property type="entry name" value="TMEM175"/>
    <property type="match status" value="1"/>
</dbReference>
<keyword evidence="4" id="KW-0633">Potassium transport</keyword>
<comment type="catalytic activity">
    <reaction evidence="12">
        <text>K(+)(in) = K(+)(out)</text>
        <dbReference type="Rhea" id="RHEA:29463"/>
        <dbReference type="ChEBI" id="CHEBI:29103"/>
    </reaction>
</comment>
<dbReference type="InterPro" id="IPR010617">
    <property type="entry name" value="TMEM175-like"/>
</dbReference>
<evidence type="ECO:0000256" key="9">
    <source>
        <dbReference type="ARBA" id="ARBA00023065"/>
    </source>
</evidence>
<sequence>MLAIAATVLVLEIHDPAHDKGGPARALLEQWPSCVGYLASFACVAVIWLNHRQAFARSGRWTADCRGPTCCSCSPRPRRPFRPASSPLGRLRRSSAPLGRPVRWQSALADASARARVPARRYAPVLVSMMMPPLHQPPAGPSSITRDHPRDHPRGPSRRRTVPGP</sequence>
<evidence type="ECO:0000256" key="6">
    <source>
        <dbReference type="ARBA" id="ARBA00022826"/>
    </source>
</evidence>
<feature type="region of interest" description="Disordered" evidence="13">
    <location>
        <begin position="131"/>
        <end position="165"/>
    </location>
</feature>
<evidence type="ECO:0000256" key="4">
    <source>
        <dbReference type="ARBA" id="ARBA00022538"/>
    </source>
</evidence>